<keyword evidence="1" id="KW-1133">Transmembrane helix</keyword>
<gene>
    <name evidence="3" type="primary">Dsim\GD16598</name>
    <name evidence="3" type="ORF">Dsim_GD16598</name>
</gene>
<dbReference type="OrthoDB" id="10037631at2759"/>
<dbReference type="HOGENOM" id="CLU_343972_0_0_1"/>
<dbReference type="EMBL" id="CM000366">
    <property type="protein sequence ID" value="EDX16912.1"/>
    <property type="molecule type" value="Genomic_DNA"/>
</dbReference>
<accession>B4R3G0</accession>
<feature type="transmembrane region" description="Helical" evidence="1">
    <location>
        <begin position="57"/>
        <end position="78"/>
    </location>
</feature>
<feature type="region of interest" description="Disordered" evidence="2">
    <location>
        <begin position="233"/>
        <end position="312"/>
    </location>
</feature>
<dbReference type="PANTHER" id="PTHR12372">
    <property type="entry name" value="PECANEX"/>
    <property type="match status" value="1"/>
</dbReference>
<feature type="compositionally biased region" description="Low complexity" evidence="2">
    <location>
        <begin position="245"/>
        <end position="254"/>
    </location>
</feature>
<dbReference type="GO" id="GO:0007029">
    <property type="term" value="P:endoplasmic reticulum organization"/>
    <property type="evidence" value="ECO:0007669"/>
    <property type="project" value="TreeGrafter"/>
</dbReference>
<feature type="region of interest" description="Disordered" evidence="2">
    <location>
        <begin position="623"/>
        <end position="651"/>
    </location>
</feature>
<dbReference type="PANTHER" id="PTHR12372:SF7">
    <property type="entry name" value="PROTEIN PECANEX"/>
    <property type="match status" value="1"/>
</dbReference>
<dbReference type="PhylomeDB" id="B4R3G0"/>
<comment type="subcellular location">
    <subcellularLocation>
        <location evidence="1">Membrane</location>
        <topology evidence="1">Multi-pass membrane protein</topology>
    </subcellularLocation>
</comment>
<keyword evidence="1" id="KW-0812">Transmembrane</keyword>
<feature type="compositionally biased region" description="Polar residues" evidence="2">
    <location>
        <begin position="373"/>
        <end position="383"/>
    </location>
</feature>
<evidence type="ECO:0000313" key="4">
    <source>
        <dbReference type="Proteomes" id="UP000000304"/>
    </source>
</evidence>
<keyword evidence="4" id="KW-1185">Reference proteome</keyword>
<organism evidence="3 4">
    <name type="scientific">Drosophila simulans</name>
    <name type="common">Fruit fly</name>
    <dbReference type="NCBI Taxonomy" id="7240"/>
    <lineage>
        <taxon>Eukaryota</taxon>
        <taxon>Metazoa</taxon>
        <taxon>Ecdysozoa</taxon>
        <taxon>Arthropoda</taxon>
        <taxon>Hexapoda</taxon>
        <taxon>Insecta</taxon>
        <taxon>Pterygota</taxon>
        <taxon>Neoptera</taxon>
        <taxon>Endopterygota</taxon>
        <taxon>Diptera</taxon>
        <taxon>Brachycera</taxon>
        <taxon>Muscomorpha</taxon>
        <taxon>Ephydroidea</taxon>
        <taxon>Drosophilidae</taxon>
        <taxon>Drosophila</taxon>
        <taxon>Sophophora</taxon>
    </lineage>
</organism>
<keyword evidence="1" id="KW-0472">Membrane</keyword>
<feature type="region of interest" description="Disordered" evidence="2">
    <location>
        <begin position="537"/>
        <end position="605"/>
    </location>
</feature>
<evidence type="ECO:0000256" key="1">
    <source>
        <dbReference type="RuleBase" id="RU367089"/>
    </source>
</evidence>
<dbReference type="InterPro" id="IPR039797">
    <property type="entry name" value="Pecanex"/>
</dbReference>
<feature type="region of interest" description="Disordered" evidence="2">
    <location>
        <begin position="719"/>
        <end position="742"/>
    </location>
</feature>
<sequence>MGSQTLEILRQGVWASLTGGYFYDPASLQRSAPLPVALLLCSPFVAYLYFPSTWLTWCLYCVITSLTILMVKLANLALHRLYDRAQTMSEVDLKAQFVKVTKETEPRHDDEGGIEMKVIRPGGSRISVEQAINEASEENSIMSIDNVNSIIDLKVDVHRKNSSESIELMFYAPSMLSGGSQQDQQSLAGSASVSKSIRSTGPGGNSSTSAAAQADLFNKYLTVYPEVVEAAGSSAGSVDGGSSGGDSRSGAAVSTLGPTGAGTAPVQHIRTGHLSRKCSEVFSRRHRRRLERQSSLDTAAAAANSNTENKLMRNQSDTIATAAPSFLHSQPTNKARGQTNPRQHFITSTPSTGIGGGDVPSSSTAVVVIAPASNSSVNPGRSSRLQRHRSSETHDERLKHQSRGGLFQPILQLPHHSAASSIGALAVIGGGGSSAANDVEDMELGLVRNAGSGGVADACSRALQSWILDPFPDVYLEDDSYTKSDLGIEQPHQPTFRTQHRHHHHHHHLHHHLGGAIIRKDPTSTMSALQLAAVTQPGTGGSVTGGGGAAGGGGSAAGMKRRRHSNATSYKHGSSQGNKSSLVGGGGSRGTSGEAGTSAGAGGTGGVRRIKSAALEVLCPQPSVSNLSPHPNSVEAISGQQQMRNPLPPPSKSLVRNQHLNLYPTQGYSDATPSAGGGAPGNSSTCSSLFFGSSSACGSTTALIEPPVYPIVEHSDEKMAHEEHGDDCLGIGQGNADDDDEVDDVPIRRRTRALGCSQTHYSVESDVGGFLADEVGADEDVFKDFDDNLEHILSELQQTHNQLDDVLKTHDLHHHSHLHHPLL</sequence>
<dbReference type="GO" id="GO:0016020">
    <property type="term" value="C:membrane"/>
    <property type="evidence" value="ECO:0007669"/>
    <property type="project" value="UniProtKB-SubCell"/>
</dbReference>
<evidence type="ECO:0000256" key="2">
    <source>
        <dbReference type="SAM" id="MobiDB-lite"/>
    </source>
</evidence>
<feature type="compositionally biased region" description="Basic and acidic residues" evidence="2">
    <location>
        <begin position="389"/>
        <end position="399"/>
    </location>
</feature>
<protein>
    <recommendedName>
        <fullName evidence="1">Pecanex-like protein</fullName>
    </recommendedName>
</protein>
<feature type="region of interest" description="Disordered" evidence="2">
    <location>
        <begin position="373"/>
        <end position="400"/>
    </location>
</feature>
<feature type="compositionally biased region" description="Polar residues" evidence="2">
    <location>
        <begin position="327"/>
        <end position="342"/>
    </location>
</feature>
<name>B4R3G0_DROSI</name>
<feature type="transmembrane region" description="Helical" evidence="1">
    <location>
        <begin position="32"/>
        <end position="50"/>
    </location>
</feature>
<evidence type="ECO:0000313" key="3">
    <source>
        <dbReference type="EMBL" id="EDX16912.1"/>
    </source>
</evidence>
<dbReference type="Proteomes" id="UP000000304">
    <property type="component" value="Chromosome X"/>
</dbReference>
<feature type="compositionally biased region" description="Polar residues" evidence="2">
    <location>
        <begin position="566"/>
        <end position="581"/>
    </location>
</feature>
<comment type="similarity">
    <text evidence="1">Belongs to the pecanex family.</text>
</comment>
<reference evidence="3 4" key="1">
    <citation type="journal article" date="2007" name="Nature">
        <title>Evolution of genes and genomes on the Drosophila phylogeny.</title>
        <authorList>
            <consortium name="Drosophila 12 Genomes Consortium"/>
            <person name="Clark A.G."/>
            <person name="Eisen M.B."/>
            <person name="Smith D.R."/>
            <person name="Bergman C.M."/>
            <person name="Oliver B."/>
            <person name="Markow T.A."/>
            <person name="Kaufman T.C."/>
            <person name="Kellis M."/>
            <person name="Gelbart W."/>
            <person name="Iyer V.N."/>
            <person name="Pollard D.A."/>
            <person name="Sackton T.B."/>
            <person name="Larracuente A.M."/>
            <person name="Singh N.D."/>
            <person name="Abad J.P."/>
            <person name="Abt D.N."/>
            <person name="Adryan B."/>
            <person name="Aguade M."/>
            <person name="Akashi H."/>
            <person name="Anderson W.W."/>
            <person name="Aquadro C.F."/>
            <person name="Ardell D.H."/>
            <person name="Arguello R."/>
            <person name="Artieri C.G."/>
            <person name="Barbash D.A."/>
            <person name="Barker D."/>
            <person name="Barsanti P."/>
            <person name="Batterham P."/>
            <person name="Batzoglou S."/>
            <person name="Begun D."/>
            <person name="Bhutkar A."/>
            <person name="Blanco E."/>
            <person name="Bosak S.A."/>
            <person name="Bradley R.K."/>
            <person name="Brand A.D."/>
            <person name="Brent M.R."/>
            <person name="Brooks A.N."/>
            <person name="Brown R.H."/>
            <person name="Butlin R.K."/>
            <person name="Caggese C."/>
            <person name="Calvi B.R."/>
            <person name="Bernardo de Carvalho A."/>
            <person name="Caspi A."/>
            <person name="Castrezana S."/>
            <person name="Celniker S.E."/>
            <person name="Chang J.L."/>
            <person name="Chapple C."/>
            <person name="Chatterji S."/>
            <person name="Chinwalla A."/>
            <person name="Civetta A."/>
            <person name="Clifton S.W."/>
            <person name="Comeron J.M."/>
            <person name="Costello J.C."/>
            <person name="Coyne J.A."/>
            <person name="Daub J."/>
            <person name="David R.G."/>
            <person name="Delcher A.L."/>
            <person name="Delehaunty K."/>
            <person name="Do C.B."/>
            <person name="Ebling H."/>
            <person name="Edwards K."/>
            <person name="Eickbush T."/>
            <person name="Evans J.D."/>
            <person name="Filipski A."/>
            <person name="Findeiss S."/>
            <person name="Freyhult E."/>
            <person name="Fulton L."/>
            <person name="Fulton R."/>
            <person name="Garcia A.C."/>
            <person name="Gardiner A."/>
            <person name="Garfield D.A."/>
            <person name="Garvin B.E."/>
            <person name="Gibson G."/>
            <person name="Gilbert D."/>
            <person name="Gnerre S."/>
            <person name="Godfrey J."/>
            <person name="Good R."/>
            <person name="Gotea V."/>
            <person name="Gravely B."/>
            <person name="Greenberg A.J."/>
            <person name="Griffiths-Jones S."/>
            <person name="Gross S."/>
            <person name="Guigo R."/>
            <person name="Gustafson E.A."/>
            <person name="Haerty W."/>
            <person name="Hahn M.W."/>
            <person name="Halligan D.L."/>
            <person name="Halpern A.L."/>
            <person name="Halter G.M."/>
            <person name="Han M.V."/>
            <person name="Heger A."/>
            <person name="Hillier L."/>
            <person name="Hinrichs A.S."/>
            <person name="Holmes I."/>
            <person name="Hoskins R.A."/>
            <person name="Hubisz M.J."/>
            <person name="Hultmark D."/>
            <person name="Huntley M.A."/>
            <person name="Jaffe D.B."/>
            <person name="Jagadeeshan S."/>
            <person name="Jeck W.R."/>
            <person name="Johnson J."/>
            <person name="Jones C.D."/>
            <person name="Jordan W.C."/>
            <person name="Karpen G.H."/>
            <person name="Kataoka E."/>
            <person name="Keightley P.D."/>
            <person name="Kheradpour P."/>
            <person name="Kirkness E.F."/>
            <person name="Koerich L.B."/>
            <person name="Kristiansen K."/>
            <person name="Kudrna D."/>
            <person name="Kulathinal R.J."/>
            <person name="Kumar S."/>
            <person name="Kwok R."/>
            <person name="Lander E."/>
            <person name="Langley C.H."/>
            <person name="Lapoint R."/>
            <person name="Lazzaro B.P."/>
            <person name="Lee S.J."/>
            <person name="Levesque L."/>
            <person name="Li R."/>
            <person name="Lin C.F."/>
            <person name="Lin M.F."/>
            <person name="Lindblad-Toh K."/>
            <person name="Llopart A."/>
            <person name="Long M."/>
            <person name="Low L."/>
            <person name="Lozovsky E."/>
            <person name="Lu J."/>
            <person name="Luo M."/>
            <person name="Machado C.A."/>
            <person name="Makalowski W."/>
            <person name="Marzo M."/>
            <person name="Matsuda M."/>
            <person name="Matzkin L."/>
            <person name="McAllister B."/>
            <person name="McBride C.S."/>
            <person name="McKernan B."/>
            <person name="McKernan K."/>
            <person name="Mendez-Lago M."/>
            <person name="Minx P."/>
            <person name="Mollenhauer M.U."/>
            <person name="Montooth K."/>
            <person name="Mount S.M."/>
            <person name="Mu X."/>
            <person name="Myers E."/>
            <person name="Negre B."/>
            <person name="Newfeld S."/>
            <person name="Nielsen R."/>
            <person name="Noor M.A."/>
            <person name="O'Grady P."/>
            <person name="Pachter L."/>
            <person name="Papaceit M."/>
            <person name="Parisi M.J."/>
            <person name="Parisi M."/>
            <person name="Parts L."/>
            <person name="Pedersen J.S."/>
            <person name="Pesole G."/>
            <person name="Phillippy A.M."/>
            <person name="Ponting C.P."/>
            <person name="Pop M."/>
            <person name="Porcelli D."/>
            <person name="Powell J.R."/>
            <person name="Prohaska S."/>
            <person name="Pruitt K."/>
            <person name="Puig M."/>
            <person name="Quesneville H."/>
            <person name="Ram K.R."/>
            <person name="Rand D."/>
            <person name="Rasmussen M.D."/>
            <person name="Reed L.K."/>
            <person name="Reenan R."/>
            <person name="Reily A."/>
            <person name="Remington K.A."/>
            <person name="Rieger T.T."/>
            <person name="Ritchie M.G."/>
            <person name="Robin C."/>
            <person name="Rogers Y.H."/>
            <person name="Rohde C."/>
            <person name="Rozas J."/>
            <person name="Rubenfield M.J."/>
            <person name="Ruiz A."/>
            <person name="Russo S."/>
            <person name="Salzberg S.L."/>
            <person name="Sanchez-Gracia A."/>
            <person name="Saranga D.J."/>
            <person name="Sato H."/>
            <person name="Schaeffer S.W."/>
            <person name="Schatz M.C."/>
            <person name="Schlenke T."/>
            <person name="Schwartz R."/>
            <person name="Segarra C."/>
            <person name="Singh R.S."/>
            <person name="Sirot L."/>
            <person name="Sirota M."/>
            <person name="Sisneros N.B."/>
            <person name="Smith C.D."/>
            <person name="Smith T.F."/>
            <person name="Spieth J."/>
            <person name="Stage D.E."/>
            <person name="Stark A."/>
            <person name="Stephan W."/>
            <person name="Strausberg R.L."/>
            <person name="Strempel S."/>
            <person name="Sturgill D."/>
            <person name="Sutton G."/>
            <person name="Sutton G.G."/>
            <person name="Tao W."/>
            <person name="Teichmann S."/>
            <person name="Tobari Y.N."/>
            <person name="Tomimura Y."/>
            <person name="Tsolas J.M."/>
            <person name="Valente V.L."/>
            <person name="Venter E."/>
            <person name="Venter J.C."/>
            <person name="Vicario S."/>
            <person name="Vieira F.G."/>
            <person name="Vilella A.J."/>
            <person name="Villasante A."/>
            <person name="Walenz B."/>
            <person name="Wang J."/>
            <person name="Wasserman M."/>
            <person name="Watts T."/>
            <person name="Wilson D."/>
            <person name="Wilson R.K."/>
            <person name="Wing R.A."/>
            <person name="Wolfner M.F."/>
            <person name="Wong A."/>
            <person name="Wong G.K."/>
            <person name="Wu C.I."/>
            <person name="Wu G."/>
            <person name="Yamamoto D."/>
            <person name="Yang H.P."/>
            <person name="Yang S.P."/>
            <person name="Yorke J.A."/>
            <person name="Yoshida K."/>
            <person name="Zdobnov E."/>
            <person name="Zhang P."/>
            <person name="Zhang Y."/>
            <person name="Zimin A.V."/>
            <person name="Baldwin J."/>
            <person name="Abdouelleil A."/>
            <person name="Abdulkadir J."/>
            <person name="Abebe A."/>
            <person name="Abera B."/>
            <person name="Abreu J."/>
            <person name="Acer S.C."/>
            <person name="Aftuck L."/>
            <person name="Alexander A."/>
            <person name="An P."/>
            <person name="Anderson E."/>
            <person name="Anderson S."/>
            <person name="Arachi H."/>
            <person name="Azer M."/>
            <person name="Bachantsang P."/>
            <person name="Barry A."/>
            <person name="Bayul T."/>
            <person name="Berlin A."/>
            <person name="Bessette D."/>
            <person name="Bloom T."/>
            <person name="Blye J."/>
            <person name="Boguslavskiy L."/>
            <person name="Bonnet C."/>
            <person name="Boukhgalter B."/>
            <person name="Bourzgui I."/>
            <person name="Brown A."/>
            <person name="Cahill P."/>
            <person name="Channer S."/>
            <person name="Cheshatsang Y."/>
            <person name="Chuda L."/>
            <person name="Citroen M."/>
            <person name="Collymore A."/>
            <person name="Cooke P."/>
            <person name="Costello M."/>
            <person name="D'Aco K."/>
            <person name="Daza R."/>
            <person name="De Haan G."/>
            <person name="DeGray S."/>
            <person name="DeMaso C."/>
            <person name="Dhargay N."/>
            <person name="Dooley K."/>
            <person name="Dooley E."/>
            <person name="Doricent M."/>
            <person name="Dorje P."/>
            <person name="Dorjee K."/>
            <person name="Dupes A."/>
            <person name="Elong R."/>
            <person name="Falk J."/>
            <person name="Farina A."/>
            <person name="Faro S."/>
            <person name="Ferguson D."/>
            <person name="Fisher S."/>
            <person name="Foley C.D."/>
            <person name="Franke A."/>
            <person name="Friedrich D."/>
            <person name="Gadbois L."/>
            <person name="Gearin G."/>
            <person name="Gearin C.R."/>
            <person name="Giannoukos G."/>
            <person name="Goode T."/>
            <person name="Graham J."/>
            <person name="Grandbois E."/>
            <person name="Grewal S."/>
            <person name="Gyaltsen K."/>
            <person name="Hafez N."/>
            <person name="Hagos B."/>
            <person name="Hall J."/>
            <person name="Henson C."/>
            <person name="Hollinger A."/>
            <person name="Honan T."/>
            <person name="Huard M.D."/>
            <person name="Hughes L."/>
            <person name="Hurhula B."/>
            <person name="Husby M.E."/>
            <person name="Kamat A."/>
            <person name="Kanga B."/>
            <person name="Kashin S."/>
            <person name="Khazanovich D."/>
            <person name="Kisner P."/>
            <person name="Lance K."/>
            <person name="Lara M."/>
            <person name="Lee W."/>
            <person name="Lennon N."/>
            <person name="Letendre F."/>
            <person name="LeVine R."/>
            <person name="Lipovsky A."/>
            <person name="Liu X."/>
            <person name="Liu J."/>
            <person name="Liu S."/>
            <person name="Lokyitsang T."/>
            <person name="Lokyitsang Y."/>
            <person name="Lubonja R."/>
            <person name="Lui A."/>
            <person name="MacDonald P."/>
            <person name="Magnisalis V."/>
            <person name="Maru K."/>
            <person name="Matthews C."/>
            <person name="McCusker W."/>
            <person name="McDonough S."/>
            <person name="Mehta T."/>
            <person name="Meldrim J."/>
            <person name="Meneus L."/>
            <person name="Mihai O."/>
            <person name="Mihalev A."/>
            <person name="Mihova T."/>
            <person name="Mittelman R."/>
            <person name="Mlenga V."/>
            <person name="Montmayeur A."/>
            <person name="Mulrain L."/>
            <person name="Navidi A."/>
            <person name="Naylor J."/>
            <person name="Negash T."/>
            <person name="Nguyen T."/>
            <person name="Nguyen N."/>
            <person name="Nicol R."/>
            <person name="Norbu C."/>
            <person name="Norbu N."/>
            <person name="Novod N."/>
            <person name="O'Neill B."/>
            <person name="Osman S."/>
            <person name="Markiewicz E."/>
            <person name="Oyono O.L."/>
            <person name="Patti C."/>
            <person name="Phunkhang P."/>
            <person name="Pierre F."/>
            <person name="Priest M."/>
            <person name="Raghuraman S."/>
            <person name="Rege F."/>
            <person name="Reyes R."/>
            <person name="Rise C."/>
            <person name="Rogov P."/>
            <person name="Ross K."/>
            <person name="Ryan E."/>
            <person name="Settipalli S."/>
            <person name="Shea T."/>
            <person name="Sherpa N."/>
            <person name="Shi L."/>
            <person name="Shih D."/>
            <person name="Sparrow T."/>
            <person name="Spaulding J."/>
            <person name="Stalker J."/>
            <person name="Stange-Thomann N."/>
            <person name="Stavropoulos S."/>
            <person name="Stone C."/>
            <person name="Strader C."/>
            <person name="Tesfaye S."/>
            <person name="Thomson T."/>
            <person name="Thoulutsang Y."/>
            <person name="Thoulutsang D."/>
            <person name="Topham K."/>
            <person name="Topping I."/>
            <person name="Tsamla T."/>
            <person name="Vassiliev H."/>
            <person name="Vo A."/>
            <person name="Wangchuk T."/>
            <person name="Wangdi T."/>
            <person name="Weiand M."/>
            <person name="Wilkinson J."/>
            <person name="Wilson A."/>
            <person name="Yadav S."/>
            <person name="Young G."/>
            <person name="Yu Q."/>
            <person name="Zembek L."/>
            <person name="Zhong D."/>
            <person name="Zimmer A."/>
            <person name="Zwirko Z."/>
            <person name="Jaffe D.B."/>
            <person name="Alvarez P."/>
            <person name="Brockman W."/>
            <person name="Butler J."/>
            <person name="Chin C."/>
            <person name="Gnerre S."/>
            <person name="Grabherr M."/>
            <person name="Kleber M."/>
            <person name="Mauceli E."/>
            <person name="MacCallum I."/>
        </authorList>
    </citation>
    <scope>NUCLEOTIDE SEQUENCE [LARGE SCALE GENOMIC DNA]</scope>
    <source>
        <strain evidence="4">white501</strain>
    </source>
</reference>
<comment type="caution">
    <text evidence="1">Lacks conserved residue(s) required for the propagation of feature annotation.</text>
</comment>
<feature type="region of interest" description="Disordered" evidence="2">
    <location>
        <begin position="324"/>
        <end position="344"/>
    </location>
</feature>
<feature type="compositionally biased region" description="Gly residues" evidence="2">
    <location>
        <begin position="538"/>
        <end position="556"/>
    </location>
</feature>
<dbReference type="GO" id="GO:0005783">
    <property type="term" value="C:endoplasmic reticulum"/>
    <property type="evidence" value="ECO:0007669"/>
    <property type="project" value="TreeGrafter"/>
</dbReference>
<proteinExistence type="inferred from homology"/>
<feature type="compositionally biased region" description="Low complexity" evidence="2">
    <location>
        <begin position="179"/>
        <end position="192"/>
    </location>
</feature>
<feature type="compositionally biased region" description="Polar residues" evidence="2">
    <location>
        <begin position="193"/>
        <end position="209"/>
    </location>
</feature>
<dbReference type="AlphaFoldDB" id="B4R3G0"/>
<feature type="region of interest" description="Disordered" evidence="2">
    <location>
        <begin position="179"/>
        <end position="209"/>
    </location>
</feature>